<dbReference type="InterPro" id="IPR029063">
    <property type="entry name" value="SAM-dependent_MTases_sf"/>
</dbReference>
<reference evidence="2" key="1">
    <citation type="submission" date="2021-01" db="EMBL/GenBank/DDBJ databases">
        <authorList>
            <person name="Corre E."/>
            <person name="Pelletier E."/>
            <person name="Niang G."/>
            <person name="Scheremetjew M."/>
            <person name="Finn R."/>
            <person name="Kale V."/>
            <person name="Holt S."/>
            <person name="Cochrane G."/>
            <person name="Meng A."/>
            <person name="Brown T."/>
            <person name="Cohen L."/>
        </authorList>
    </citation>
    <scope>NUCLEOTIDE SEQUENCE</scope>
    <source>
        <strain evidence="2">GSO104</strain>
    </source>
</reference>
<dbReference type="AlphaFoldDB" id="A0A7S4SDL7"/>
<evidence type="ECO:0000313" key="2">
    <source>
        <dbReference type="EMBL" id="CAE4642374.1"/>
    </source>
</evidence>
<organism evidence="2">
    <name type="scientific">Ditylum brightwellii</name>
    <dbReference type="NCBI Taxonomy" id="49249"/>
    <lineage>
        <taxon>Eukaryota</taxon>
        <taxon>Sar</taxon>
        <taxon>Stramenopiles</taxon>
        <taxon>Ochrophyta</taxon>
        <taxon>Bacillariophyta</taxon>
        <taxon>Mediophyceae</taxon>
        <taxon>Lithodesmiophycidae</taxon>
        <taxon>Lithodesmiales</taxon>
        <taxon>Lithodesmiaceae</taxon>
        <taxon>Ditylum</taxon>
    </lineage>
</organism>
<dbReference type="InterPro" id="IPR025714">
    <property type="entry name" value="Methyltranfer_dom"/>
</dbReference>
<evidence type="ECO:0000259" key="1">
    <source>
        <dbReference type="Pfam" id="PF13847"/>
    </source>
</evidence>
<proteinExistence type="predicted"/>
<sequence>MASLKNSPHSSSPPKAVLDYGCGQGKLAELVLQDESLSVKKWVCIDQSPNMVHKAKERLHKFGNVVEVHLLESGEPLDAVSSDQLQIVQPQSMDLFISTYCLDVMSETDMHSTLTLAERTLKPSSDSKEIFAGITWGYRDSIQTCVMTAVWEFLYKFNRKRVGGCRPQMLEPYLKSRGWEVLECKRTLPDSFPWMVSEVICARPPSCCGLN</sequence>
<dbReference type="SUPFAM" id="SSF53335">
    <property type="entry name" value="S-adenosyl-L-methionine-dependent methyltransferases"/>
    <property type="match status" value="1"/>
</dbReference>
<name>A0A7S4SDL7_9STRA</name>
<dbReference type="EMBL" id="HBNS01043078">
    <property type="protein sequence ID" value="CAE4642374.1"/>
    <property type="molecule type" value="Transcribed_RNA"/>
</dbReference>
<feature type="domain" description="Methyltransferase" evidence="1">
    <location>
        <begin position="15"/>
        <end position="124"/>
    </location>
</feature>
<dbReference type="CDD" id="cd02440">
    <property type="entry name" value="AdoMet_MTases"/>
    <property type="match status" value="1"/>
</dbReference>
<dbReference type="Pfam" id="PF13847">
    <property type="entry name" value="Methyltransf_31"/>
    <property type="match status" value="1"/>
</dbReference>
<accession>A0A7S4SDL7</accession>
<dbReference type="Gene3D" id="3.40.50.150">
    <property type="entry name" value="Vaccinia Virus protein VP39"/>
    <property type="match status" value="1"/>
</dbReference>
<protein>
    <recommendedName>
        <fullName evidence="1">Methyltransferase domain-containing protein</fullName>
    </recommendedName>
</protein>
<gene>
    <name evidence="2" type="ORF">DBRI00130_LOCUS33463</name>
</gene>